<gene>
    <name evidence="4" type="ORF">MM415A00143_0060</name>
    <name evidence="2" type="ORF">MM415B00963_0021</name>
    <name evidence="1" type="ORF">TM448A01880_0006</name>
    <name evidence="3" type="ORF">TM448B01892_0009</name>
</gene>
<reference evidence="1" key="1">
    <citation type="submission" date="2020-03" db="EMBL/GenBank/DDBJ databases">
        <title>The deep terrestrial virosphere.</title>
        <authorList>
            <person name="Holmfeldt K."/>
            <person name="Nilsson E."/>
            <person name="Simone D."/>
            <person name="Lopez-Fernandez M."/>
            <person name="Wu X."/>
            <person name="de Brujin I."/>
            <person name="Lundin D."/>
            <person name="Andersson A."/>
            <person name="Bertilsson S."/>
            <person name="Dopson M."/>
        </authorList>
    </citation>
    <scope>NUCLEOTIDE SEQUENCE</scope>
    <source>
        <strain evidence="4">MM415A00143</strain>
        <strain evidence="2">MM415B00963</strain>
        <strain evidence="1">TM448A01880</strain>
        <strain evidence="3">TM448B01892</strain>
    </source>
</reference>
<evidence type="ECO:0000313" key="1">
    <source>
        <dbReference type="EMBL" id="QJA50726.1"/>
    </source>
</evidence>
<protein>
    <submittedName>
        <fullName evidence="1">Uncharacterized protein</fullName>
    </submittedName>
</protein>
<dbReference type="EMBL" id="MT144839">
    <property type="protein sequence ID" value="QJI00263.1"/>
    <property type="molecule type" value="Genomic_DNA"/>
</dbReference>
<dbReference type="AlphaFoldDB" id="A0A6H1ZS08"/>
<dbReference type="EMBL" id="MT144214">
    <property type="protein sequence ID" value="QJA50726.1"/>
    <property type="molecule type" value="Genomic_DNA"/>
</dbReference>
<evidence type="ECO:0000313" key="2">
    <source>
        <dbReference type="EMBL" id="QJA61296.1"/>
    </source>
</evidence>
<name>A0A6H1ZS08_9ZZZZ</name>
<proteinExistence type="predicted"/>
<evidence type="ECO:0000313" key="4">
    <source>
        <dbReference type="EMBL" id="QJI05385.1"/>
    </source>
</evidence>
<dbReference type="EMBL" id="MT145198">
    <property type="protein sequence ID" value="QJI05385.1"/>
    <property type="molecule type" value="Genomic_DNA"/>
</dbReference>
<dbReference type="EMBL" id="MT141436">
    <property type="protein sequence ID" value="QJA61296.1"/>
    <property type="molecule type" value="Genomic_DNA"/>
</dbReference>
<organism evidence="1">
    <name type="scientific">viral metagenome</name>
    <dbReference type="NCBI Taxonomy" id="1070528"/>
    <lineage>
        <taxon>unclassified sequences</taxon>
        <taxon>metagenomes</taxon>
        <taxon>organismal metagenomes</taxon>
    </lineage>
</organism>
<evidence type="ECO:0000313" key="3">
    <source>
        <dbReference type="EMBL" id="QJI00263.1"/>
    </source>
</evidence>
<accession>A0A6H1ZS08</accession>
<sequence length="49" mass="5766">MKDIGRFYKNGTIFIGKGFAGKIKYNNRDKIQIEYDEEKNELTIKLLNP</sequence>